<name>A0AAV5X1X2_9BILA</name>
<dbReference type="AlphaFoldDB" id="A0AAV5X1X2"/>
<accession>A0AAV5X1X2</accession>
<dbReference type="EMBL" id="BTSY01000007">
    <property type="protein sequence ID" value="GMT36925.1"/>
    <property type="molecule type" value="Genomic_DNA"/>
</dbReference>
<gene>
    <name evidence="1" type="ORF">PFISCL1PPCAC_28222</name>
</gene>
<reference evidence="1" key="1">
    <citation type="submission" date="2023-10" db="EMBL/GenBank/DDBJ databases">
        <title>Genome assembly of Pristionchus species.</title>
        <authorList>
            <person name="Yoshida K."/>
            <person name="Sommer R.J."/>
        </authorList>
    </citation>
    <scope>NUCLEOTIDE SEQUENCE</scope>
    <source>
        <strain evidence="1">RS5133</strain>
    </source>
</reference>
<keyword evidence="2" id="KW-1185">Reference proteome</keyword>
<proteinExistence type="predicted"/>
<comment type="caution">
    <text evidence="1">The sequence shown here is derived from an EMBL/GenBank/DDBJ whole genome shotgun (WGS) entry which is preliminary data.</text>
</comment>
<feature type="non-terminal residue" evidence="1">
    <location>
        <position position="1"/>
    </location>
</feature>
<sequence>FPTSVNGNIGLNGGGYGDIYGGKIKEGVYGAGGRIGANLNLVGSAGLGRRKRRQTITGSGASAAAIASGPNSVSMAGAVSGSGSINFGNWFQPAATTAAPAAT</sequence>
<evidence type="ECO:0000313" key="1">
    <source>
        <dbReference type="EMBL" id="GMT36925.1"/>
    </source>
</evidence>
<feature type="non-terminal residue" evidence="1">
    <location>
        <position position="103"/>
    </location>
</feature>
<evidence type="ECO:0000313" key="2">
    <source>
        <dbReference type="Proteomes" id="UP001432322"/>
    </source>
</evidence>
<dbReference type="Proteomes" id="UP001432322">
    <property type="component" value="Unassembled WGS sequence"/>
</dbReference>
<protein>
    <submittedName>
        <fullName evidence="1">Uncharacterized protein</fullName>
    </submittedName>
</protein>
<organism evidence="1 2">
    <name type="scientific">Pristionchus fissidentatus</name>
    <dbReference type="NCBI Taxonomy" id="1538716"/>
    <lineage>
        <taxon>Eukaryota</taxon>
        <taxon>Metazoa</taxon>
        <taxon>Ecdysozoa</taxon>
        <taxon>Nematoda</taxon>
        <taxon>Chromadorea</taxon>
        <taxon>Rhabditida</taxon>
        <taxon>Rhabditina</taxon>
        <taxon>Diplogasteromorpha</taxon>
        <taxon>Diplogasteroidea</taxon>
        <taxon>Neodiplogasteridae</taxon>
        <taxon>Pristionchus</taxon>
    </lineage>
</organism>